<feature type="region of interest" description="Disordered" evidence="1">
    <location>
        <begin position="1"/>
        <end position="20"/>
    </location>
</feature>
<accession>A0A5B7FQV4</accession>
<evidence type="ECO:0000313" key="3">
    <source>
        <dbReference type="Proteomes" id="UP000324222"/>
    </source>
</evidence>
<dbReference type="EMBL" id="VSRR010007352">
    <property type="protein sequence ID" value="MPC46744.1"/>
    <property type="molecule type" value="Genomic_DNA"/>
</dbReference>
<keyword evidence="3" id="KW-1185">Reference proteome</keyword>
<comment type="caution">
    <text evidence="2">The sequence shown here is derived from an EMBL/GenBank/DDBJ whole genome shotgun (WGS) entry which is preliminary data.</text>
</comment>
<gene>
    <name evidence="2" type="ORF">E2C01_040470</name>
</gene>
<reference evidence="2 3" key="1">
    <citation type="submission" date="2019-05" db="EMBL/GenBank/DDBJ databases">
        <title>Another draft genome of Portunus trituberculatus and its Hox gene families provides insights of decapod evolution.</title>
        <authorList>
            <person name="Jeong J.-H."/>
            <person name="Song I."/>
            <person name="Kim S."/>
            <person name="Choi T."/>
            <person name="Kim D."/>
            <person name="Ryu S."/>
            <person name="Kim W."/>
        </authorList>
    </citation>
    <scope>NUCLEOTIDE SEQUENCE [LARGE SCALE GENOMIC DNA]</scope>
    <source>
        <tissue evidence="2">Muscle</tissue>
    </source>
</reference>
<dbReference type="AlphaFoldDB" id="A0A5B7FQV4"/>
<proteinExistence type="predicted"/>
<evidence type="ECO:0000313" key="2">
    <source>
        <dbReference type="EMBL" id="MPC46744.1"/>
    </source>
</evidence>
<dbReference type="Proteomes" id="UP000324222">
    <property type="component" value="Unassembled WGS sequence"/>
</dbReference>
<protein>
    <submittedName>
        <fullName evidence="2">Uncharacterized protein</fullName>
    </submittedName>
</protein>
<name>A0A5B7FQV4_PORTR</name>
<sequence length="97" mass="9752">MSGLTSTGTRGTGTGSMGRHSVTCTTCPTCPLCHLCRRGSPVSRKASLGGDDLPAGPLSLNCVMAGRAGGVVGGVWCGGTLRDCGTVTSAHRWLTLC</sequence>
<evidence type="ECO:0000256" key="1">
    <source>
        <dbReference type="SAM" id="MobiDB-lite"/>
    </source>
</evidence>
<organism evidence="2 3">
    <name type="scientific">Portunus trituberculatus</name>
    <name type="common">Swimming crab</name>
    <name type="synonym">Neptunus trituberculatus</name>
    <dbReference type="NCBI Taxonomy" id="210409"/>
    <lineage>
        <taxon>Eukaryota</taxon>
        <taxon>Metazoa</taxon>
        <taxon>Ecdysozoa</taxon>
        <taxon>Arthropoda</taxon>
        <taxon>Crustacea</taxon>
        <taxon>Multicrustacea</taxon>
        <taxon>Malacostraca</taxon>
        <taxon>Eumalacostraca</taxon>
        <taxon>Eucarida</taxon>
        <taxon>Decapoda</taxon>
        <taxon>Pleocyemata</taxon>
        <taxon>Brachyura</taxon>
        <taxon>Eubrachyura</taxon>
        <taxon>Portunoidea</taxon>
        <taxon>Portunidae</taxon>
        <taxon>Portuninae</taxon>
        <taxon>Portunus</taxon>
    </lineage>
</organism>